<name>A0A1E5NXR4_9ACTN</name>
<accession>A0A1E5NXR4</accession>
<geneLocation type="plasmid" evidence="2">
    <name>pacmp1</name>
</geneLocation>
<keyword evidence="1" id="KW-0614">Plasmid</keyword>
<organism evidence="1 2">
    <name type="scientific">Streptomyces subrutilus</name>
    <dbReference type="NCBI Taxonomy" id="36818"/>
    <lineage>
        <taxon>Bacteria</taxon>
        <taxon>Bacillati</taxon>
        <taxon>Actinomycetota</taxon>
        <taxon>Actinomycetes</taxon>
        <taxon>Kitasatosporales</taxon>
        <taxon>Streptomycetaceae</taxon>
        <taxon>Streptomyces</taxon>
    </lineage>
</organism>
<evidence type="ECO:0000313" key="1">
    <source>
        <dbReference type="EMBL" id="OEJ21056.1"/>
    </source>
</evidence>
<gene>
    <name evidence="1" type="ORF">BGK67_34755</name>
</gene>
<keyword evidence="2" id="KW-1185">Reference proteome</keyword>
<evidence type="ECO:0000313" key="2">
    <source>
        <dbReference type="Proteomes" id="UP000095705"/>
    </source>
</evidence>
<sequence length="102" mass="11471">MWSLQARFLPGALEARWVSVRWVATDKGPARGDASWLSRDTWRSMASGTGLARLSHCLGLDPTWQGFALRLPRFDGTLTWRSIRREREERAHDAAPCAACGM</sequence>
<dbReference type="Proteomes" id="UP000095705">
    <property type="component" value="Plasmid pACMP1"/>
</dbReference>
<protein>
    <submittedName>
        <fullName evidence="1">Uncharacterized protein</fullName>
    </submittedName>
</protein>
<dbReference type="EMBL" id="MEHK01000005">
    <property type="protein sequence ID" value="OEJ21056.1"/>
    <property type="molecule type" value="Genomic_DNA"/>
</dbReference>
<reference evidence="1 2" key="1">
    <citation type="submission" date="2016-08" db="EMBL/GenBank/DDBJ databases">
        <title>The complete genome of Streptomyces subrutilus 10-1-1.</title>
        <authorList>
            <person name="Chen X."/>
        </authorList>
    </citation>
    <scope>NUCLEOTIDE SEQUENCE [LARGE SCALE GENOMIC DNA]</scope>
    <source>
        <strain evidence="1 2">10-1-1</strain>
        <plasmid evidence="2">pacmp1</plasmid>
    </source>
</reference>
<dbReference type="AlphaFoldDB" id="A0A1E5NXR4"/>
<comment type="caution">
    <text evidence="1">The sequence shown here is derived from an EMBL/GenBank/DDBJ whole genome shotgun (WGS) entry which is preliminary data.</text>
</comment>
<proteinExistence type="predicted"/>